<organism evidence="1 2">
    <name type="scientific">Tamaricihabitans halophyticus</name>
    <dbReference type="NCBI Taxonomy" id="1262583"/>
    <lineage>
        <taxon>Bacteria</taxon>
        <taxon>Bacillati</taxon>
        <taxon>Actinomycetota</taxon>
        <taxon>Actinomycetes</taxon>
        <taxon>Pseudonocardiales</taxon>
        <taxon>Pseudonocardiaceae</taxon>
        <taxon>Tamaricihabitans</taxon>
    </lineage>
</organism>
<evidence type="ECO:0000313" key="2">
    <source>
        <dbReference type="Proteomes" id="UP000294911"/>
    </source>
</evidence>
<name>A0A4R2Q8G9_9PSEU</name>
<evidence type="ECO:0000313" key="1">
    <source>
        <dbReference type="EMBL" id="TCP45127.1"/>
    </source>
</evidence>
<dbReference type="Proteomes" id="UP000294911">
    <property type="component" value="Unassembled WGS sequence"/>
</dbReference>
<comment type="caution">
    <text evidence="1">The sequence shown here is derived from an EMBL/GenBank/DDBJ whole genome shotgun (WGS) entry which is preliminary data.</text>
</comment>
<sequence length="274" mass="29458">MPRIELAEQAGVDVRGASRPTEDRVVVLDNAVLVLDGATTLRAGLPSGGWYAEELSARLGAMLTAEPHADLAETLAKSIADLRDTHGLRPGAAPSSTVAMLRWQEQQLDALVLADSPIIAFHRDASWAALTDDRLGNLPRGPGGYRSRLRTGAGFGEEHLAAVTEGSRRTGSWRNVEGGFWVAEADPAAAHQARRASWPRATIDAVLLATDGVSCAVDDYGLYTWPQLLELARAEGPQSVLDAIRAAERADHTGARWPRPKLHDDQALALLTNW</sequence>
<dbReference type="OrthoDB" id="3190646at2"/>
<dbReference type="Gene3D" id="3.60.40.10">
    <property type="entry name" value="PPM-type phosphatase domain"/>
    <property type="match status" value="1"/>
</dbReference>
<dbReference type="SUPFAM" id="SSF81606">
    <property type="entry name" value="PP2C-like"/>
    <property type="match status" value="1"/>
</dbReference>
<gene>
    <name evidence="1" type="ORF">EV191_11793</name>
</gene>
<accession>A0A4R2Q8G9</accession>
<dbReference type="InterPro" id="IPR036457">
    <property type="entry name" value="PPM-type-like_dom_sf"/>
</dbReference>
<keyword evidence="2" id="KW-1185">Reference proteome</keyword>
<dbReference type="AlphaFoldDB" id="A0A4R2Q8G9"/>
<proteinExistence type="predicted"/>
<dbReference type="EMBL" id="SLXQ01000017">
    <property type="protein sequence ID" value="TCP45127.1"/>
    <property type="molecule type" value="Genomic_DNA"/>
</dbReference>
<dbReference type="RefSeq" id="WP_132880279.1">
    <property type="nucleotide sequence ID" value="NZ_SLXQ01000017.1"/>
</dbReference>
<protein>
    <submittedName>
        <fullName evidence="1">Protein phosphatase 2C-like protein</fullName>
    </submittedName>
</protein>
<reference evidence="1 2" key="1">
    <citation type="submission" date="2019-03" db="EMBL/GenBank/DDBJ databases">
        <title>Genomic Encyclopedia of Type Strains, Phase IV (KMG-IV): sequencing the most valuable type-strain genomes for metagenomic binning, comparative biology and taxonomic classification.</title>
        <authorList>
            <person name="Goeker M."/>
        </authorList>
    </citation>
    <scope>NUCLEOTIDE SEQUENCE [LARGE SCALE GENOMIC DNA]</scope>
    <source>
        <strain evidence="1 2">DSM 45765</strain>
    </source>
</reference>